<comment type="caution">
    <text evidence="1">The sequence shown here is derived from an EMBL/GenBank/DDBJ whole genome shotgun (WGS) entry which is preliminary data.</text>
</comment>
<dbReference type="InterPro" id="IPR029056">
    <property type="entry name" value="Ribokinase-like"/>
</dbReference>
<dbReference type="Proteomes" id="UP000470772">
    <property type="component" value="Unassembled WGS sequence"/>
</dbReference>
<proteinExistence type="predicted"/>
<dbReference type="SUPFAM" id="SSF53613">
    <property type="entry name" value="Ribokinase-like"/>
    <property type="match status" value="1"/>
</dbReference>
<keyword evidence="2" id="KW-1185">Reference proteome</keyword>
<evidence type="ECO:0000313" key="1">
    <source>
        <dbReference type="EMBL" id="MUN28722.1"/>
    </source>
</evidence>
<accession>A0A6A9QUE2</accession>
<sequence length="265" mass="29966">MKNEISNSNNIMVISSFTIDKYNGRFRPGGPAIYSTLGVIRTNTSPLLIAGIGEDFKYRIKFMDNLEKKLIQGKKTFLFEIETLVNGKRKVRLIERGPSICSIEIENGNTIINPVCQEISPLLIRKINGFIAVDIQGFSRVCEEGKEVSLRMPEFPPTEKYLVLHGNSDEIYSIYDSLNYIFKIGFREIILSFGKDGFEIITRDGTSFQYKPKIIGENEVGNGDFLLGSYFTLRMGQNSVVDSAKIAGMLSDYFSKENITELYLQ</sequence>
<evidence type="ECO:0008006" key="3">
    <source>
        <dbReference type="Google" id="ProtNLM"/>
    </source>
</evidence>
<protein>
    <recommendedName>
        <fullName evidence="3">Carbohydrate kinase PfkB domain-containing protein</fullName>
    </recommendedName>
</protein>
<dbReference type="Gene3D" id="3.40.1190.20">
    <property type="match status" value="1"/>
</dbReference>
<gene>
    <name evidence="1" type="ORF">GC250_04540</name>
</gene>
<reference evidence="1 2" key="1">
    <citation type="submission" date="2019-10" db="EMBL/GenBank/DDBJ databases">
        <title>Sequencing and Assembly of Multiple Reported Metal-Biooxidizing Members of the Extremely Thermoacidophilic Archaeal Family Sulfolobaceae.</title>
        <authorList>
            <person name="Counts J.A."/>
            <person name="Kelly R.M."/>
        </authorList>
    </citation>
    <scope>NUCLEOTIDE SEQUENCE [LARGE SCALE GENOMIC DNA]</scope>
    <source>
        <strain evidence="1 2">DSM 6482</strain>
    </source>
</reference>
<evidence type="ECO:0000313" key="2">
    <source>
        <dbReference type="Proteomes" id="UP000470772"/>
    </source>
</evidence>
<name>A0A6A9QUE2_SULME</name>
<organism evidence="1 2">
    <name type="scientific">Sulfuracidifex metallicus DSM 6482 = JCM 9184</name>
    <dbReference type="NCBI Taxonomy" id="523847"/>
    <lineage>
        <taxon>Archaea</taxon>
        <taxon>Thermoproteota</taxon>
        <taxon>Thermoprotei</taxon>
        <taxon>Sulfolobales</taxon>
        <taxon>Sulfolobaceae</taxon>
        <taxon>Sulfuracidifex</taxon>
    </lineage>
</organism>
<dbReference type="EMBL" id="WGGD01000005">
    <property type="protein sequence ID" value="MUN28722.1"/>
    <property type="molecule type" value="Genomic_DNA"/>
</dbReference>
<dbReference type="AlphaFoldDB" id="A0A6A9QUE2"/>